<gene>
    <name evidence="2" type="ORF">ACFP1K_25730</name>
</gene>
<protein>
    <recommendedName>
        <fullName evidence="4">Carboxypeptidase regulatory-like domain-containing protein</fullName>
    </recommendedName>
</protein>
<comment type="caution">
    <text evidence="2">The sequence shown here is derived from an EMBL/GenBank/DDBJ whole genome shotgun (WGS) entry which is preliminary data.</text>
</comment>
<feature type="region of interest" description="Disordered" evidence="1">
    <location>
        <begin position="1"/>
        <end position="61"/>
    </location>
</feature>
<feature type="compositionally biased region" description="Basic and acidic residues" evidence="1">
    <location>
        <begin position="12"/>
        <end position="26"/>
    </location>
</feature>
<proteinExistence type="predicted"/>
<accession>A0ABW1NNE0</accession>
<sequence>MSRPLGPPGEDGGARRGAEPYREDVGSRGGIGSWEDAEAGAGAGPWEDDGTGLPDDSGAGIGVRADELEQELREAAALLDPVPSELVQAAVDAFMTRTLDDELAALSFDSLADAGTVRGDAEPRVAAFHAGRAGVDVEIVVSGAVARIIGQVIPPRAAEIEVRGRRQVTVTADAMGRFSCDQVAAGPFSLRCRFGDLTLVTEWITI</sequence>
<evidence type="ECO:0000313" key="3">
    <source>
        <dbReference type="Proteomes" id="UP001596137"/>
    </source>
</evidence>
<keyword evidence="3" id="KW-1185">Reference proteome</keyword>
<evidence type="ECO:0008006" key="4">
    <source>
        <dbReference type="Google" id="ProtNLM"/>
    </source>
</evidence>
<dbReference type="EMBL" id="JBHSRF010000045">
    <property type="protein sequence ID" value="MFC6084585.1"/>
    <property type="molecule type" value="Genomic_DNA"/>
</dbReference>
<dbReference type="Proteomes" id="UP001596137">
    <property type="component" value="Unassembled WGS sequence"/>
</dbReference>
<organism evidence="2 3">
    <name type="scientific">Sphaerisporangium aureirubrum</name>
    <dbReference type="NCBI Taxonomy" id="1544736"/>
    <lineage>
        <taxon>Bacteria</taxon>
        <taxon>Bacillati</taxon>
        <taxon>Actinomycetota</taxon>
        <taxon>Actinomycetes</taxon>
        <taxon>Streptosporangiales</taxon>
        <taxon>Streptosporangiaceae</taxon>
        <taxon>Sphaerisporangium</taxon>
    </lineage>
</organism>
<dbReference type="RefSeq" id="WP_380757805.1">
    <property type="nucleotide sequence ID" value="NZ_JBHSRF010000045.1"/>
</dbReference>
<evidence type="ECO:0000313" key="2">
    <source>
        <dbReference type="EMBL" id="MFC6084585.1"/>
    </source>
</evidence>
<reference evidence="3" key="1">
    <citation type="journal article" date="2019" name="Int. J. Syst. Evol. Microbiol.">
        <title>The Global Catalogue of Microorganisms (GCM) 10K type strain sequencing project: providing services to taxonomists for standard genome sequencing and annotation.</title>
        <authorList>
            <consortium name="The Broad Institute Genomics Platform"/>
            <consortium name="The Broad Institute Genome Sequencing Center for Infectious Disease"/>
            <person name="Wu L."/>
            <person name="Ma J."/>
        </authorList>
    </citation>
    <scope>NUCLEOTIDE SEQUENCE [LARGE SCALE GENOMIC DNA]</scope>
    <source>
        <strain evidence="3">JCM 30346</strain>
    </source>
</reference>
<name>A0ABW1NNE0_9ACTN</name>
<evidence type="ECO:0000256" key="1">
    <source>
        <dbReference type="SAM" id="MobiDB-lite"/>
    </source>
</evidence>